<evidence type="ECO:0000256" key="1">
    <source>
        <dbReference type="SAM" id="MobiDB-lite"/>
    </source>
</evidence>
<name>A0A375HFW4_9BURK</name>
<organism evidence="2">
    <name type="scientific">Cupriavidus taiwanensis</name>
    <dbReference type="NCBI Taxonomy" id="164546"/>
    <lineage>
        <taxon>Bacteria</taxon>
        <taxon>Pseudomonadati</taxon>
        <taxon>Pseudomonadota</taxon>
        <taxon>Betaproteobacteria</taxon>
        <taxon>Burkholderiales</taxon>
        <taxon>Burkholderiaceae</taxon>
        <taxon>Cupriavidus</taxon>
    </lineage>
</organism>
<gene>
    <name evidence="2" type="ORF">CBM2612_P0638</name>
</gene>
<proteinExistence type="predicted"/>
<accession>A0A375HFW4</accession>
<reference evidence="2" key="1">
    <citation type="submission" date="2018-01" db="EMBL/GenBank/DDBJ databases">
        <authorList>
            <person name="Gaut B.S."/>
            <person name="Morton B.R."/>
            <person name="Clegg M.T."/>
            <person name="Duvall M.R."/>
        </authorList>
    </citation>
    <scope>NUCLEOTIDE SEQUENCE</scope>
    <source>
        <strain evidence="2">Cupriavidus taiwanensis STM 8555</strain>
    </source>
</reference>
<geneLocation type="plasmid" evidence="2">
    <name>I</name>
</geneLocation>
<evidence type="ECO:0000313" key="2">
    <source>
        <dbReference type="EMBL" id="SPD49293.1"/>
    </source>
</evidence>
<protein>
    <submittedName>
        <fullName evidence="2">Uncharacterized protein</fullName>
    </submittedName>
</protein>
<keyword evidence="2" id="KW-0614">Plasmid</keyword>
<dbReference type="EMBL" id="LT984809">
    <property type="protein sequence ID" value="SPD49293.1"/>
    <property type="molecule type" value="Genomic_DNA"/>
</dbReference>
<sequence>MLIMAFDTPARSASSPIDQPRDSRSMRTRAEIAPVGSTGDRVEEEEVSIMAVIIRT</sequence>
<feature type="region of interest" description="Disordered" evidence="1">
    <location>
        <begin position="1"/>
        <end position="27"/>
    </location>
</feature>
<dbReference type="AlphaFoldDB" id="A0A375HFW4"/>